<dbReference type="InterPro" id="IPR029039">
    <property type="entry name" value="Flavoprotein-like_sf"/>
</dbReference>
<evidence type="ECO:0000256" key="1">
    <source>
        <dbReference type="ARBA" id="ARBA00022630"/>
    </source>
</evidence>
<dbReference type="Proteomes" id="UP000063953">
    <property type="component" value="Chromosome"/>
</dbReference>
<dbReference type="SUPFAM" id="SSF52218">
    <property type="entry name" value="Flavoproteins"/>
    <property type="match status" value="1"/>
</dbReference>
<dbReference type="GO" id="GO:0009055">
    <property type="term" value="F:electron transfer activity"/>
    <property type="evidence" value="ECO:0007669"/>
    <property type="project" value="UniProtKB-UniRule"/>
</dbReference>
<keyword evidence="3 6" id="KW-0560">Oxidoreductase</keyword>
<dbReference type="InterPro" id="IPR050104">
    <property type="entry name" value="FMN-dep_NADH:Q_OxRdtase_AzoR1"/>
</dbReference>
<comment type="function">
    <text evidence="6">Quinone reductase that provides resistance to thiol-specific stress caused by electrophilic quinones.</text>
</comment>
<dbReference type="STRING" id="1697053.AKN87_09540"/>
<dbReference type="OrthoDB" id="9787136at2"/>
<feature type="domain" description="Flavodoxin-like fold" evidence="7">
    <location>
        <begin position="1"/>
        <end position="197"/>
    </location>
</feature>
<dbReference type="PANTHER" id="PTHR43741:SF2">
    <property type="entry name" value="FMN-DEPENDENT NADH:QUINONE OXIDOREDUCTASE"/>
    <property type="match status" value="1"/>
</dbReference>
<evidence type="ECO:0000313" key="8">
    <source>
        <dbReference type="EMBL" id="AKX59726.1"/>
    </source>
</evidence>
<dbReference type="EC" id="1.7.1.17" evidence="6"/>
<reference evidence="8 9" key="1">
    <citation type="journal article" date="2015" name="Genome Announc.">
        <title>Genome Sequences of Oblitimonas alkaliphila gen. nov. sp. nov. (Proposed), a Novel Bacterium of the Pseudomonadaceae Family.</title>
        <authorList>
            <person name="Lauer A.C."/>
            <person name="Nicholson A.C."/>
            <person name="Humrighouse B.W."/>
            <person name="Emery B."/>
            <person name="Drobish A."/>
            <person name="Juieng P."/>
            <person name="Loparev V."/>
            <person name="McQuiston J.R."/>
        </authorList>
    </citation>
    <scope>NUCLEOTIDE SEQUENCE [LARGE SCALE GENOMIC DNA]</scope>
    <source>
        <strain evidence="8 9">E5571</strain>
    </source>
</reference>
<comment type="catalytic activity">
    <reaction evidence="6">
        <text>2 a quinone + NADH + H(+) = 2 a 1,4-benzosemiquinone + NAD(+)</text>
        <dbReference type="Rhea" id="RHEA:65952"/>
        <dbReference type="ChEBI" id="CHEBI:15378"/>
        <dbReference type="ChEBI" id="CHEBI:57540"/>
        <dbReference type="ChEBI" id="CHEBI:57945"/>
        <dbReference type="ChEBI" id="CHEBI:132124"/>
        <dbReference type="ChEBI" id="CHEBI:134225"/>
    </reaction>
</comment>
<organism evidence="8 9">
    <name type="scientific">Thiopseudomonas alkaliphila</name>
    <dbReference type="NCBI Taxonomy" id="1697053"/>
    <lineage>
        <taxon>Bacteria</taxon>
        <taxon>Pseudomonadati</taxon>
        <taxon>Pseudomonadota</taxon>
        <taxon>Gammaproteobacteria</taxon>
        <taxon>Pseudomonadales</taxon>
        <taxon>Pseudomonadaceae</taxon>
        <taxon>Thiopseudomonas</taxon>
    </lineage>
</organism>
<comment type="caution">
    <text evidence="6">Lacks conserved residue(s) required for the propagation of feature annotation.</text>
</comment>
<keyword evidence="1 6" id="KW-0285">Flavoprotein</keyword>
<gene>
    <name evidence="6" type="primary">azoR</name>
    <name evidence="8" type="ORF">AKN88_07145</name>
</gene>
<sequence length="199" mass="21656">MKILQVNASVRGDQANSTKIANQITAALLNKHPEAEVIIRDLGQQSPAVLDSAGVQALFTPEEVRTPEQQRRVALDDQLIAEVQAADVLVLGVPMYNFGNSIQLKSWIDALCRNGTTFRYTENGPVGLLTDKTVYVGFARGGRYRGTEQDSQTPYLKTVLGFIGLTDVRFVYAEGLNMGPDAAAQGFAEAEQDIAQQVQ</sequence>
<dbReference type="RefSeq" id="WP_053100898.1">
    <property type="nucleotide sequence ID" value="NZ_CP012358.1"/>
</dbReference>
<comment type="cofactor">
    <cofactor evidence="6">
        <name>FMN</name>
        <dbReference type="ChEBI" id="CHEBI:58210"/>
    </cofactor>
    <text evidence="6">Binds 1 FMN per subunit.</text>
</comment>
<dbReference type="EMBL" id="CP012365">
    <property type="protein sequence ID" value="AKX59726.1"/>
    <property type="molecule type" value="Genomic_DNA"/>
</dbReference>
<accession>A0A0K1XEF8</accession>
<dbReference type="GO" id="GO:0010181">
    <property type="term" value="F:FMN binding"/>
    <property type="evidence" value="ECO:0007669"/>
    <property type="project" value="UniProtKB-UniRule"/>
</dbReference>
<proteinExistence type="inferred from homology"/>
<keyword evidence="9" id="KW-1185">Reference proteome</keyword>
<evidence type="ECO:0000256" key="2">
    <source>
        <dbReference type="ARBA" id="ARBA00022643"/>
    </source>
</evidence>
<comment type="subunit">
    <text evidence="6">Homodimer.</text>
</comment>
<protein>
    <recommendedName>
        <fullName evidence="6">FMN dependent NADH:quinone oxidoreductase</fullName>
        <ecNumber evidence="6">1.6.5.-</ecNumber>
    </recommendedName>
    <alternativeName>
        <fullName evidence="6">Azo-dye reductase</fullName>
    </alternativeName>
    <alternativeName>
        <fullName evidence="6">FMN-dependent NADH-azo compound oxidoreductase</fullName>
    </alternativeName>
    <alternativeName>
        <fullName evidence="6">FMN-dependent NADH-azoreductase</fullName>
        <ecNumber evidence="6">1.7.1.17</ecNumber>
    </alternativeName>
</protein>
<dbReference type="GO" id="GO:0016652">
    <property type="term" value="F:oxidoreductase activity, acting on NAD(P)H as acceptor"/>
    <property type="evidence" value="ECO:0007669"/>
    <property type="project" value="UniProtKB-UniRule"/>
</dbReference>
<dbReference type="InterPro" id="IPR023048">
    <property type="entry name" value="NADH:quinone_OxRdtase_FMN_depd"/>
</dbReference>
<dbReference type="GeneID" id="93984511"/>
<evidence type="ECO:0000256" key="6">
    <source>
        <dbReference type="HAMAP-Rule" id="MF_01216"/>
    </source>
</evidence>
<feature type="binding site" evidence="6">
    <location>
        <begin position="95"/>
        <end position="98"/>
    </location>
    <ligand>
        <name>FMN</name>
        <dbReference type="ChEBI" id="CHEBI:58210"/>
    </ligand>
</feature>
<evidence type="ECO:0000256" key="3">
    <source>
        <dbReference type="ARBA" id="ARBA00023002"/>
    </source>
</evidence>
<evidence type="ECO:0000256" key="4">
    <source>
        <dbReference type="ARBA" id="ARBA00023027"/>
    </source>
</evidence>
<dbReference type="PATRIC" id="fig|1697052.3.peg.1448"/>
<evidence type="ECO:0000313" key="9">
    <source>
        <dbReference type="Proteomes" id="UP000063953"/>
    </source>
</evidence>
<comment type="catalytic activity">
    <reaction evidence="5">
        <text>N,N-dimethyl-1,4-phenylenediamine + anthranilate + 2 NAD(+) = 2-(4-dimethylaminophenyl)diazenylbenzoate + 2 NADH + 2 H(+)</text>
        <dbReference type="Rhea" id="RHEA:55872"/>
        <dbReference type="ChEBI" id="CHEBI:15378"/>
        <dbReference type="ChEBI" id="CHEBI:15783"/>
        <dbReference type="ChEBI" id="CHEBI:16567"/>
        <dbReference type="ChEBI" id="CHEBI:57540"/>
        <dbReference type="ChEBI" id="CHEBI:57945"/>
        <dbReference type="ChEBI" id="CHEBI:71579"/>
        <dbReference type="EC" id="1.7.1.17"/>
    </reaction>
    <physiologicalReaction direction="right-to-left" evidence="5">
        <dbReference type="Rhea" id="RHEA:55874"/>
    </physiologicalReaction>
</comment>
<comment type="function">
    <text evidence="6">Also exhibits azoreductase activity. Catalyzes the reductive cleavage of the azo bond in aromatic azo compounds to the corresponding amines.</text>
</comment>
<name>A0A0K1XEF8_9GAMM</name>
<dbReference type="Pfam" id="PF02525">
    <property type="entry name" value="Flavodoxin_2"/>
    <property type="match status" value="1"/>
</dbReference>
<comment type="similarity">
    <text evidence="6">Belongs to the azoreductase type 1 family.</text>
</comment>
<dbReference type="InterPro" id="IPR003680">
    <property type="entry name" value="Flavodoxin_fold"/>
</dbReference>
<dbReference type="AlphaFoldDB" id="A0A0K1XEF8"/>
<dbReference type="GO" id="GO:0016655">
    <property type="term" value="F:oxidoreductase activity, acting on NAD(P)H, quinone or similar compound as acceptor"/>
    <property type="evidence" value="ECO:0007669"/>
    <property type="project" value="InterPro"/>
</dbReference>
<feature type="binding site" evidence="6">
    <location>
        <position position="9"/>
    </location>
    <ligand>
        <name>FMN</name>
        <dbReference type="ChEBI" id="CHEBI:58210"/>
    </ligand>
</feature>
<keyword evidence="2 6" id="KW-0288">FMN</keyword>
<evidence type="ECO:0000256" key="5">
    <source>
        <dbReference type="ARBA" id="ARBA00048542"/>
    </source>
</evidence>
<keyword evidence="4 6" id="KW-0520">NAD</keyword>
<dbReference type="Gene3D" id="3.40.50.360">
    <property type="match status" value="1"/>
</dbReference>
<dbReference type="EC" id="1.6.5.-" evidence="6"/>
<evidence type="ECO:0000259" key="7">
    <source>
        <dbReference type="Pfam" id="PF02525"/>
    </source>
</evidence>
<dbReference type="HAMAP" id="MF_01216">
    <property type="entry name" value="Azoreductase_type1"/>
    <property type="match status" value="1"/>
</dbReference>
<dbReference type="PANTHER" id="PTHR43741">
    <property type="entry name" value="FMN-DEPENDENT NADH-AZOREDUCTASE 1"/>
    <property type="match status" value="1"/>
</dbReference>
<dbReference type="KEGG" id="pbb:AKN87_09540"/>